<accession>A0A6N3FND3</accession>
<dbReference type="InterPro" id="IPR014001">
    <property type="entry name" value="Helicase_ATP-bd"/>
</dbReference>
<feature type="domain" description="Helicase C-terminal" evidence="2">
    <location>
        <begin position="268"/>
        <end position="413"/>
    </location>
</feature>
<keyword evidence="3" id="KW-0347">Helicase</keyword>
<dbReference type="InterPro" id="IPR000330">
    <property type="entry name" value="SNF2_N"/>
</dbReference>
<reference evidence="3" key="1">
    <citation type="submission" date="2019-11" db="EMBL/GenBank/DDBJ databases">
        <authorList>
            <person name="Feng L."/>
        </authorList>
    </citation>
    <scope>NUCLEOTIDE SEQUENCE</scope>
    <source>
        <strain evidence="3">EFaeciumLFYP64</strain>
    </source>
</reference>
<dbReference type="Gene3D" id="3.40.50.300">
    <property type="entry name" value="P-loop containing nucleotide triphosphate hydrolases"/>
    <property type="match status" value="2"/>
</dbReference>
<dbReference type="InterPro" id="IPR001650">
    <property type="entry name" value="Helicase_C-like"/>
</dbReference>
<evidence type="ECO:0000259" key="1">
    <source>
        <dbReference type="PROSITE" id="PS51192"/>
    </source>
</evidence>
<dbReference type="InterPro" id="IPR027417">
    <property type="entry name" value="P-loop_NTPase"/>
</dbReference>
<keyword evidence="3" id="KW-0067">ATP-binding</keyword>
<keyword evidence="3" id="KW-0547">Nucleotide-binding</keyword>
<dbReference type="SMART" id="SM00487">
    <property type="entry name" value="DEXDc"/>
    <property type="match status" value="1"/>
</dbReference>
<dbReference type="EMBL" id="CACRTQ010000065">
    <property type="protein sequence ID" value="VYU53366.1"/>
    <property type="molecule type" value="Genomic_DNA"/>
</dbReference>
<protein>
    <submittedName>
        <fullName evidence="3">ATP-dependent helicase HepA</fullName>
    </submittedName>
</protein>
<evidence type="ECO:0000259" key="2">
    <source>
        <dbReference type="PROSITE" id="PS51194"/>
    </source>
</evidence>
<dbReference type="GO" id="GO:0005524">
    <property type="term" value="F:ATP binding"/>
    <property type="evidence" value="ECO:0007669"/>
    <property type="project" value="InterPro"/>
</dbReference>
<dbReference type="SUPFAM" id="SSF52540">
    <property type="entry name" value="P-loop containing nucleoside triphosphate hydrolases"/>
    <property type="match status" value="2"/>
</dbReference>
<dbReference type="PROSITE" id="PS51192">
    <property type="entry name" value="HELICASE_ATP_BIND_1"/>
    <property type="match status" value="1"/>
</dbReference>
<keyword evidence="3" id="KW-0378">Hydrolase</keyword>
<evidence type="ECO:0000313" key="3">
    <source>
        <dbReference type="EMBL" id="VYU53366.1"/>
    </source>
</evidence>
<dbReference type="PROSITE" id="PS51194">
    <property type="entry name" value="HELICASE_CTER"/>
    <property type="match status" value="1"/>
</dbReference>
<sequence length="419" mass="48770">MSQEAWKMYPQCSNAEMLYKFQKQLVDSADPNFLYAADTGTGKTIMAIHHYLKHSNGEPILLIAPPQKLKEGGWRRDIQAVCDFYKIEIQFSEMSYGKLADLYKMYKGWFVIFDEAHYIKNPTSQRGKAAAKLAKQSSHFVLLTATPASNGWEDTYNYFIMFGYFKSKKEMNDRYAKWGTMYLGNRRIPKIEGWINEDQLHDKYHSFTVSISKDEALDLPPLIFEDVNFMRSSDYDKVAKQRVLGAEEFDTPSKLAHGLRYYANQKDKLDYAEMLCEGTENNIVIFYYYQKEIDALKKKIKNKQFFEVSGKNSNLPLKSSWGDLKNTVTFVQYMAGSAGIELQYANTVIFYTPTYSYQDYSQALGRAYRNGQTKKVTVYRFITQRTIEQAVYEALENKQDFSEELYMSTKLQKTPQINF</sequence>
<dbReference type="Pfam" id="PF00176">
    <property type="entry name" value="SNF2-rel_dom"/>
    <property type="match status" value="1"/>
</dbReference>
<dbReference type="GO" id="GO:0004386">
    <property type="term" value="F:helicase activity"/>
    <property type="evidence" value="ECO:0007669"/>
    <property type="project" value="UniProtKB-KW"/>
</dbReference>
<name>A0A6N3FND3_ENTFC</name>
<feature type="domain" description="Helicase ATP-binding" evidence="1">
    <location>
        <begin position="24"/>
        <end position="165"/>
    </location>
</feature>
<dbReference type="AlphaFoldDB" id="A0A6N3FND3"/>
<gene>
    <name evidence="3" type="ORF">EFLFYP64_02654</name>
</gene>
<dbReference type="Pfam" id="PF00271">
    <property type="entry name" value="Helicase_C"/>
    <property type="match status" value="1"/>
</dbReference>
<organism evidence="3">
    <name type="scientific">Enterococcus faecium</name>
    <name type="common">Streptococcus faecium</name>
    <dbReference type="NCBI Taxonomy" id="1352"/>
    <lineage>
        <taxon>Bacteria</taxon>
        <taxon>Bacillati</taxon>
        <taxon>Bacillota</taxon>
        <taxon>Bacilli</taxon>
        <taxon>Lactobacillales</taxon>
        <taxon>Enterococcaceae</taxon>
        <taxon>Enterococcus</taxon>
    </lineage>
</organism>
<dbReference type="PANTHER" id="PTHR10799">
    <property type="entry name" value="SNF2/RAD54 HELICASE FAMILY"/>
    <property type="match status" value="1"/>
</dbReference>
<proteinExistence type="predicted"/>